<dbReference type="Proteomes" id="UP001626537">
    <property type="component" value="Chromosome"/>
</dbReference>
<dbReference type="EMBL" id="CP136864">
    <property type="protein sequence ID" value="WOJ92716.1"/>
    <property type="molecule type" value="Genomic_DNA"/>
</dbReference>
<feature type="signal peptide" evidence="1">
    <location>
        <begin position="1"/>
        <end position="27"/>
    </location>
</feature>
<dbReference type="InterPro" id="IPR037401">
    <property type="entry name" value="SnoaL-like"/>
</dbReference>
<sequence>MQTRFTSRRVLLSKLILLLLLAVPTVADNGPQSAINALLDDFHQAAADADRERYLGYFAADGVFMGTDDWERWPLPEFRDYVTERFAGGTGWAYSPEKRFVTMGPGGESAWFDEIVVSQRWGRFRGTGVLLKVGDAWKIAHYSLTALVPNERFADVAKVATEGFETRAADTDNKDN</sequence>
<protein>
    <submittedName>
        <fullName evidence="3">Nuclear transport factor 2 family protein</fullName>
    </submittedName>
</protein>
<feature type="domain" description="SnoaL-like" evidence="2">
    <location>
        <begin position="35"/>
        <end position="145"/>
    </location>
</feature>
<accession>A0ABZ0I3N0</accession>
<dbReference type="RefSeq" id="WP_407347315.1">
    <property type="nucleotide sequence ID" value="NZ_CP136864.1"/>
</dbReference>
<dbReference type="Pfam" id="PF13474">
    <property type="entry name" value="SnoaL_3"/>
    <property type="match status" value="1"/>
</dbReference>
<keyword evidence="1" id="KW-0732">Signal</keyword>
<evidence type="ECO:0000313" key="3">
    <source>
        <dbReference type="EMBL" id="WOJ92716.1"/>
    </source>
</evidence>
<gene>
    <name evidence="3" type="ORF">R0135_13100</name>
</gene>
<evidence type="ECO:0000259" key="2">
    <source>
        <dbReference type="Pfam" id="PF13474"/>
    </source>
</evidence>
<organism evidence="3 4">
    <name type="scientific">Congregibacter variabilis</name>
    <dbReference type="NCBI Taxonomy" id="3081200"/>
    <lineage>
        <taxon>Bacteria</taxon>
        <taxon>Pseudomonadati</taxon>
        <taxon>Pseudomonadota</taxon>
        <taxon>Gammaproteobacteria</taxon>
        <taxon>Cellvibrionales</taxon>
        <taxon>Halieaceae</taxon>
        <taxon>Congregibacter</taxon>
    </lineage>
</organism>
<evidence type="ECO:0000256" key="1">
    <source>
        <dbReference type="SAM" id="SignalP"/>
    </source>
</evidence>
<evidence type="ECO:0000313" key="4">
    <source>
        <dbReference type="Proteomes" id="UP001626537"/>
    </source>
</evidence>
<name>A0ABZ0I3N0_9GAMM</name>
<proteinExistence type="predicted"/>
<dbReference type="Gene3D" id="3.10.450.50">
    <property type="match status" value="1"/>
</dbReference>
<keyword evidence="4" id="KW-1185">Reference proteome</keyword>
<reference evidence="3 4" key="1">
    <citation type="submission" date="2023-10" db="EMBL/GenBank/DDBJ databases">
        <title>Two novel species belonging to the OM43/NOR5 clade.</title>
        <authorList>
            <person name="Park M."/>
        </authorList>
    </citation>
    <scope>NUCLEOTIDE SEQUENCE [LARGE SCALE GENOMIC DNA]</scope>
    <source>
        <strain evidence="3 4">IMCC43200</strain>
    </source>
</reference>
<dbReference type="SUPFAM" id="SSF54427">
    <property type="entry name" value="NTF2-like"/>
    <property type="match status" value="1"/>
</dbReference>
<feature type="chain" id="PRO_5045937948" evidence="1">
    <location>
        <begin position="28"/>
        <end position="176"/>
    </location>
</feature>
<dbReference type="InterPro" id="IPR032710">
    <property type="entry name" value="NTF2-like_dom_sf"/>
</dbReference>